<feature type="chain" id="PRO_5046007792" description="Circumsporozoite protein" evidence="1">
    <location>
        <begin position="23"/>
        <end position="63"/>
    </location>
</feature>
<dbReference type="RefSeq" id="WP_264944700.1">
    <property type="nucleotide sequence ID" value="NZ_JAPDRA010000005.1"/>
</dbReference>
<sequence length="63" mass="6286">MKKVLTVAAAAGLMTLAACTPAATNNTTEANTVEANVSDYDNGADVMAENVGAPVENVTGNAM</sequence>
<evidence type="ECO:0000313" key="3">
    <source>
        <dbReference type="Proteomes" id="UP001596977"/>
    </source>
</evidence>
<comment type="caution">
    <text evidence="2">The sequence shown here is derived from an EMBL/GenBank/DDBJ whole genome shotgun (WGS) entry which is preliminary data.</text>
</comment>
<gene>
    <name evidence="2" type="ORF">ACFQ1E_11615</name>
</gene>
<keyword evidence="1" id="KW-0732">Signal</keyword>
<reference evidence="3" key="1">
    <citation type="journal article" date="2019" name="Int. J. Syst. Evol. Microbiol.">
        <title>The Global Catalogue of Microorganisms (GCM) 10K type strain sequencing project: providing services to taxonomists for standard genome sequencing and annotation.</title>
        <authorList>
            <consortium name="The Broad Institute Genomics Platform"/>
            <consortium name="The Broad Institute Genome Sequencing Center for Infectious Disease"/>
            <person name="Wu L."/>
            <person name="Ma J."/>
        </authorList>
    </citation>
    <scope>NUCLEOTIDE SEQUENCE [LARGE SCALE GENOMIC DNA]</scope>
    <source>
        <strain evidence="3">CCUG 62982</strain>
    </source>
</reference>
<evidence type="ECO:0008006" key="4">
    <source>
        <dbReference type="Google" id="ProtNLM"/>
    </source>
</evidence>
<dbReference type="EMBL" id="JBHTJG010000005">
    <property type="protein sequence ID" value="MFD0946988.1"/>
    <property type="molecule type" value="Genomic_DNA"/>
</dbReference>
<dbReference type="PROSITE" id="PS51257">
    <property type="entry name" value="PROKAR_LIPOPROTEIN"/>
    <property type="match status" value="1"/>
</dbReference>
<accession>A0ABW3H6H7</accession>
<dbReference type="Proteomes" id="UP001596977">
    <property type="component" value="Unassembled WGS sequence"/>
</dbReference>
<evidence type="ECO:0000256" key="1">
    <source>
        <dbReference type="SAM" id="SignalP"/>
    </source>
</evidence>
<name>A0ABW3H6H7_9SPHN</name>
<feature type="signal peptide" evidence="1">
    <location>
        <begin position="1"/>
        <end position="22"/>
    </location>
</feature>
<keyword evidence="3" id="KW-1185">Reference proteome</keyword>
<proteinExistence type="predicted"/>
<evidence type="ECO:0000313" key="2">
    <source>
        <dbReference type="EMBL" id="MFD0946988.1"/>
    </source>
</evidence>
<protein>
    <recommendedName>
        <fullName evidence="4">Circumsporozoite protein</fullName>
    </recommendedName>
</protein>
<organism evidence="2 3">
    <name type="scientific">Sphingomonas canadensis</name>
    <dbReference type="NCBI Taxonomy" id="1219257"/>
    <lineage>
        <taxon>Bacteria</taxon>
        <taxon>Pseudomonadati</taxon>
        <taxon>Pseudomonadota</taxon>
        <taxon>Alphaproteobacteria</taxon>
        <taxon>Sphingomonadales</taxon>
        <taxon>Sphingomonadaceae</taxon>
        <taxon>Sphingomonas</taxon>
    </lineage>
</organism>